<dbReference type="AlphaFoldDB" id="A0A3M7PKF5"/>
<comment type="caution">
    <text evidence="1">The sequence shown here is derived from an EMBL/GenBank/DDBJ whole genome shotgun (WGS) entry which is preliminary data.</text>
</comment>
<organism evidence="1 2">
    <name type="scientific">Brachionus plicatilis</name>
    <name type="common">Marine rotifer</name>
    <name type="synonym">Brachionus muelleri</name>
    <dbReference type="NCBI Taxonomy" id="10195"/>
    <lineage>
        <taxon>Eukaryota</taxon>
        <taxon>Metazoa</taxon>
        <taxon>Spiralia</taxon>
        <taxon>Gnathifera</taxon>
        <taxon>Rotifera</taxon>
        <taxon>Eurotatoria</taxon>
        <taxon>Monogononta</taxon>
        <taxon>Pseudotrocha</taxon>
        <taxon>Ploima</taxon>
        <taxon>Brachionidae</taxon>
        <taxon>Brachionus</taxon>
    </lineage>
</organism>
<dbReference type="Proteomes" id="UP000276133">
    <property type="component" value="Unassembled WGS sequence"/>
</dbReference>
<evidence type="ECO:0000313" key="1">
    <source>
        <dbReference type="EMBL" id="RMZ99204.1"/>
    </source>
</evidence>
<sequence length="192" mass="21872">MIHEKSSNGFIISFFRQIKPYKSIKLTTEALRIQNTPNAGGSSVESEALSFEFFKKFFNAELLCTEMEVSYFPQGGSITDYVLTIFGKRIGVSVTRAMKKNFQEYTIEDADILLRKKLKGINQSSKNTLLKWHKQILHVWAFDDNSVDLLLIAWSEIDTHLKSNTVLVVTLATKSQELFVNQKIGKKCLVVN</sequence>
<protein>
    <submittedName>
        <fullName evidence="1">AAC-rich mRNA clone AAC4-like</fullName>
    </submittedName>
</protein>
<name>A0A3M7PKF5_BRAPC</name>
<keyword evidence="2" id="KW-1185">Reference proteome</keyword>
<evidence type="ECO:0000313" key="2">
    <source>
        <dbReference type="Proteomes" id="UP000276133"/>
    </source>
</evidence>
<dbReference type="OrthoDB" id="10260545at2759"/>
<proteinExistence type="predicted"/>
<accession>A0A3M7PKF5</accession>
<gene>
    <name evidence="1" type="ORF">BpHYR1_009802</name>
</gene>
<dbReference type="EMBL" id="REGN01010356">
    <property type="protein sequence ID" value="RMZ99204.1"/>
    <property type="molecule type" value="Genomic_DNA"/>
</dbReference>
<reference evidence="1 2" key="1">
    <citation type="journal article" date="2018" name="Sci. Rep.">
        <title>Genomic signatures of local adaptation to the degree of environmental predictability in rotifers.</title>
        <authorList>
            <person name="Franch-Gras L."/>
            <person name="Hahn C."/>
            <person name="Garcia-Roger E.M."/>
            <person name="Carmona M.J."/>
            <person name="Serra M."/>
            <person name="Gomez A."/>
        </authorList>
    </citation>
    <scope>NUCLEOTIDE SEQUENCE [LARGE SCALE GENOMIC DNA]</scope>
    <source>
        <strain evidence="1">HYR1</strain>
    </source>
</reference>